<keyword evidence="11 13" id="KW-0472">Membrane</keyword>
<evidence type="ECO:0000256" key="5">
    <source>
        <dbReference type="ARBA" id="ARBA00022692"/>
    </source>
</evidence>
<geneLocation type="mitochondrion" evidence="17"/>
<evidence type="ECO:0000259" key="16">
    <source>
        <dbReference type="PROSITE" id="PS50999"/>
    </source>
</evidence>
<feature type="transmembrane region" description="Helical" evidence="14">
    <location>
        <begin position="53"/>
        <end position="75"/>
    </location>
</feature>
<dbReference type="SUPFAM" id="SSF81464">
    <property type="entry name" value="Cytochrome c oxidase subunit II-like, transmembrane region"/>
    <property type="match status" value="1"/>
</dbReference>
<dbReference type="InterPro" id="IPR011759">
    <property type="entry name" value="Cyt_c_oxidase_su2_TM_dom"/>
</dbReference>
<dbReference type="Gene3D" id="2.60.40.420">
    <property type="entry name" value="Cupredoxins - blue copper proteins"/>
    <property type="match status" value="1"/>
</dbReference>
<evidence type="ECO:0000256" key="2">
    <source>
        <dbReference type="ARBA" id="ARBA00007866"/>
    </source>
</evidence>
<evidence type="ECO:0000256" key="4">
    <source>
        <dbReference type="ARBA" id="ARBA00022660"/>
    </source>
</evidence>
<dbReference type="InterPro" id="IPR034210">
    <property type="entry name" value="CcO_II_C"/>
</dbReference>
<evidence type="ECO:0000256" key="1">
    <source>
        <dbReference type="ARBA" id="ARBA00004141"/>
    </source>
</evidence>
<evidence type="ECO:0000259" key="15">
    <source>
        <dbReference type="PROSITE" id="PS50857"/>
    </source>
</evidence>
<dbReference type="AlphaFoldDB" id="A0A3G1PWD4"/>
<keyword evidence="9 14" id="KW-1133">Transmembrane helix</keyword>
<evidence type="ECO:0000313" key="17">
    <source>
        <dbReference type="EMBL" id="AVR57552.1"/>
    </source>
</evidence>
<evidence type="ECO:0000256" key="12">
    <source>
        <dbReference type="ARBA" id="ARBA00049512"/>
    </source>
</evidence>
<feature type="transmembrane region" description="Helical" evidence="14">
    <location>
        <begin position="96"/>
        <end position="118"/>
    </location>
</feature>
<dbReference type="PROSITE" id="PS50999">
    <property type="entry name" value="COX2_TM"/>
    <property type="match status" value="1"/>
</dbReference>
<evidence type="ECO:0000256" key="14">
    <source>
        <dbReference type="SAM" id="Phobius"/>
    </source>
</evidence>
<dbReference type="EMBL" id="MF997421">
    <property type="protein sequence ID" value="AVR57552.1"/>
    <property type="molecule type" value="Genomic_DNA"/>
</dbReference>
<comment type="subcellular location">
    <subcellularLocation>
        <location evidence="1">Membrane</location>
        <topology evidence="1">Multi-pass membrane protein</topology>
    </subcellularLocation>
    <subcellularLocation>
        <location evidence="13">Mitochondrion inner membrane</location>
        <topology evidence="13">Multi-pass membrane protein</topology>
    </subcellularLocation>
</comment>
<dbReference type="SUPFAM" id="SSF49503">
    <property type="entry name" value="Cupredoxins"/>
    <property type="match status" value="1"/>
</dbReference>
<evidence type="ECO:0000256" key="6">
    <source>
        <dbReference type="ARBA" id="ARBA00022723"/>
    </source>
</evidence>
<proteinExistence type="inferred from homology"/>
<keyword evidence="13" id="KW-0999">Mitochondrion inner membrane</keyword>
<dbReference type="InterPro" id="IPR002429">
    <property type="entry name" value="CcO_II-like_C"/>
</dbReference>
<sequence>MLINFLNNIFFIVLSLFIFILQKNSNCDASYSNQLDFQEAATPIMEGIIYFNHILSFIICFIVIFVGWFLLNVIYYFTENKNSIAFKFAHSNELEIIWTSIPAIILLFLATPSFSLLYSMDEIADPTMTLKIIGHQWYWSYEFSDYNYFFCNNITTTQLKYDSYIINLENMPKKQGYFRLLETNKRILLPIKTHIRLLVSSADVLHSWTIPSFGLKIDACPGRLNQVNLFIKRTGLFFGQCSEICGIQHAFMPITVVGIEQQVYSMFLYEQMIKFIK</sequence>
<keyword evidence="10 13" id="KW-0186">Copper</keyword>
<dbReference type="Gene3D" id="1.10.287.90">
    <property type="match status" value="1"/>
</dbReference>
<comment type="catalytic activity">
    <reaction evidence="12">
        <text>4 Fe(II)-[cytochrome c] + O2 + 8 H(+)(in) = 4 Fe(III)-[cytochrome c] + 2 H2O + 4 H(+)(out)</text>
        <dbReference type="Rhea" id="RHEA:11436"/>
        <dbReference type="Rhea" id="RHEA-COMP:10350"/>
        <dbReference type="Rhea" id="RHEA-COMP:14399"/>
        <dbReference type="ChEBI" id="CHEBI:15377"/>
        <dbReference type="ChEBI" id="CHEBI:15378"/>
        <dbReference type="ChEBI" id="CHEBI:15379"/>
        <dbReference type="ChEBI" id="CHEBI:29033"/>
        <dbReference type="ChEBI" id="CHEBI:29034"/>
        <dbReference type="EC" id="7.1.1.9"/>
    </reaction>
    <physiologicalReaction direction="left-to-right" evidence="12">
        <dbReference type="Rhea" id="RHEA:11437"/>
    </physiologicalReaction>
</comment>
<keyword evidence="5 13" id="KW-0812">Transmembrane</keyword>
<dbReference type="RefSeq" id="YP_009485488.1">
    <property type="nucleotide sequence ID" value="NC_037728.1"/>
</dbReference>
<dbReference type="InterPro" id="IPR045187">
    <property type="entry name" value="CcO_II"/>
</dbReference>
<dbReference type="GO" id="GO:0042773">
    <property type="term" value="P:ATP synthesis coupled electron transport"/>
    <property type="evidence" value="ECO:0007669"/>
    <property type="project" value="TreeGrafter"/>
</dbReference>
<dbReference type="GO" id="GO:0004129">
    <property type="term" value="F:cytochrome-c oxidase activity"/>
    <property type="evidence" value="ECO:0007669"/>
    <property type="project" value="UniProtKB-EC"/>
</dbReference>
<gene>
    <name evidence="17" type="primary">cox2</name>
</gene>
<comment type="function">
    <text evidence="13">Component of the cytochrome c oxidase, the last enzyme in the mitochondrial electron transport chain which drives oxidative phosphorylation. The respiratory chain contains 3 multisubunit complexes succinate dehydrogenase (complex II, CII), ubiquinol-cytochrome c oxidoreductase (cytochrome b-c1 complex, complex III, CIII) and cytochrome c oxidase (complex IV, CIV), that cooperate to transfer electrons derived from NADH and succinate to molecular oxygen, creating an electrochemical gradient over the inner membrane that drives transmembrane transport and the ATP synthase. Cytochrome c oxidase is the component of the respiratory chain that catalyzes the reduction of oxygen to water. Electrons originating from reduced cytochrome c in the intermembrane space (IMS) are transferred via the dinuclear copper A center (CU(A)) of subunit 2 and heme A of subunit 1 to the active site in subunit 1, a binuclear center (BNC) formed by heme A3 and copper B (CU(B)). The BNC reduces molecular oxygen to 2 water molecules using 4 electrons from cytochrome c in the IMS and 4 protons from the mitochondrial matrix.</text>
</comment>
<keyword evidence="6 13" id="KW-0479">Metal-binding</keyword>
<dbReference type="GO" id="GO:0005507">
    <property type="term" value="F:copper ion binding"/>
    <property type="evidence" value="ECO:0007669"/>
    <property type="project" value="InterPro"/>
</dbReference>
<dbReference type="GO" id="GO:0005743">
    <property type="term" value="C:mitochondrial inner membrane"/>
    <property type="evidence" value="ECO:0007669"/>
    <property type="project" value="UniProtKB-SubCell"/>
</dbReference>
<feature type="domain" description="Cytochrome oxidase subunit II copper A binding" evidence="15">
    <location>
        <begin position="125"/>
        <end position="270"/>
    </location>
</feature>
<comment type="cofactor">
    <cofactor evidence="13">
        <name>Cu cation</name>
        <dbReference type="ChEBI" id="CHEBI:23378"/>
    </cofactor>
    <text evidence="13">Binds a copper A center.</text>
</comment>
<feature type="domain" description="Cytochrome oxidase subunit II transmembrane region profile" evidence="16">
    <location>
        <begin position="29"/>
        <end position="124"/>
    </location>
</feature>
<evidence type="ECO:0000256" key="11">
    <source>
        <dbReference type="ARBA" id="ARBA00023136"/>
    </source>
</evidence>
<dbReference type="PRINTS" id="PR01166">
    <property type="entry name" value="CYCOXIDASEII"/>
</dbReference>
<evidence type="ECO:0000256" key="10">
    <source>
        <dbReference type="ARBA" id="ARBA00023008"/>
    </source>
</evidence>
<evidence type="ECO:0000256" key="13">
    <source>
        <dbReference type="RuleBase" id="RU000457"/>
    </source>
</evidence>
<keyword evidence="8 13" id="KW-0249">Electron transport</keyword>
<dbReference type="InterPro" id="IPR001505">
    <property type="entry name" value="Copper_CuA"/>
</dbReference>
<dbReference type="FunFam" id="2.60.40.420:FF:000001">
    <property type="entry name" value="Cytochrome c oxidase subunit 2"/>
    <property type="match status" value="1"/>
</dbReference>
<evidence type="ECO:0000256" key="3">
    <source>
        <dbReference type="ARBA" id="ARBA00022448"/>
    </source>
</evidence>
<dbReference type="CDD" id="cd13912">
    <property type="entry name" value="CcO_II_C"/>
    <property type="match status" value="1"/>
</dbReference>
<evidence type="ECO:0000256" key="8">
    <source>
        <dbReference type="ARBA" id="ARBA00022982"/>
    </source>
</evidence>
<dbReference type="PANTHER" id="PTHR22888:SF9">
    <property type="entry name" value="CYTOCHROME C OXIDASE SUBUNIT 2"/>
    <property type="match status" value="1"/>
</dbReference>
<reference evidence="17" key="1">
    <citation type="journal article" date="2018" name="Mitochondrial DNA A DNA Mapp Seq Anal">
        <title>Comparative analysis of the mitochondrial genomes of six newly sequenced diatoms reveals group II introns in the barcoding region of cox1.</title>
        <authorList>
            <person name="Pogoda C.S."/>
            <person name="Keepers K.G."/>
            <person name="Hamsher S.E."/>
            <person name="Stepanek J.G."/>
            <person name="Kane N.C."/>
            <person name="Kociolek J.P."/>
        </authorList>
    </citation>
    <scope>NUCLEOTIDE SEQUENCE</scope>
</reference>
<evidence type="ECO:0000256" key="9">
    <source>
        <dbReference type="ARBA" id="ARBA00022989"/>
    </source>
</evidence>
<protein>
    <recommendedName>
        <fullName evidence="13">Cytochrome c oxidase subunit 2</fullName>
    </recommendedName>
</protein>
<keyword evidence="3 13" id="KW-0813">Transport</keyword>
<name>A0A3G1PWD4_9STRA</name>
<dbReference type="PROSITE" id="PS50857">
    <property type="entry name" value="COX2_CUA"/>
    <property type="match status" value="1"/>
</dbReference>
<accession>A0A3G1PWD4</accession>
<comment type="similarity">
    <text evidence="2 13">Belongs to the cytochrome c oxidase subunit 2 family.</text>
</comment>
<keyword evidence="7" id="KW-1278">Translocase</keyword>
<dbReference type="Pfam" id="PF02790">
    <property type="entry name" value="COX2_TM"/>
    <property type="match status" value="1"/>
</dbReference>
<dbReference type="PROSITE" id="PS00078">
    <property type="entry name" value="COX2"/>
    <property type="match status" value="1"/>
</dbReference>
<dbReference type="PANTHER" id="PTHR22888">
    <property type="entry name" value="CYTOCHROME C OXIDASE, SUBUNIT II"/>
    <property type="match status" value="1"/>
</dbReference>
<dbReference type="GeneID" id="36937369"/>
<keyword evidence="13 17" id="KW-0496">Mitochondrion</keyword>
<evidence type="ECO:0000256" key="7">
    <source>
        <dbReference type="ARBA" id="ARBA00022967"/>
    </source>
</evidence>
<keyword evidence="4 13" id="KW-0679">Respiratory chain</keyword>
<dbReference type="Pfam" id="PF00116">
    <property type="entry name" value="COX2"/>
    <property type="match status" value="1"/>
</dbReference>
<dbReference type="InterPro" id="IPR036257">
    <property type="entry name" value="Cyt_c_oxidase_su2_TM_sf"/>
</dbReference>
<dbReference type="InterPro" id="IPR008972">
    <property type="entry name" value="Cupredoxin"/>
</dbReference>
<organism evidence="17">
    <name type="scientific">Melosira undulata</name>
    <dbReference type="NCBI Taxonomy" id="2133757"/>
    <lineage>
        <taxon>Eukaryota</taxon>
        <taxon>Sar</taxon>
        <taxon>Stramenopiles</taxon>
        <taxon>Ochrophyta</taxon>
        <taxon>Bacillariophyta</taxon>
        <taxon>Coscinodiscophyceae</taxon>
        <taxon>Coscinodiscophycidae</taxon>
        <taxon>Melosirales</taxon>
        <taxon>Melosiraceae</taxon>
        <taxon>Melosira</taxon>
    </lineage>
</organism>